<sequence>MTPQLRTSCLLALSLWAVACCILVAPTNGENAEESYMDDNQPGDSPAYDNPDDSGRPNGGAEYAAGGLERDYGAPPGAAILEGASHHQGVHSEDGYEYPASVDRNSDRGAERGPDSGPEGNTNL</sequence>
<keyword evidence="2" id="KW-1185">Reference proteome</keyword>
<dbReference type="EMBL" id="JABSTQ010009361">
    <property type="protein sequence ID" value="KAG0430018.1"/>
    <property type="molecule type" value="Genomic_DNA"/>
</dbReference>
<gene>
    <name evidence="1" type="ORF">HPB47_023067</name>
</gene>
<protein>
    <submittedName>
        <fullName evidence="1">Uncharacterized protein</fullName>
    </submittedName>
</protein>
<evidence type="ECO:0000313" key="1">
    <source>
        <dbReference type="EMBL" id="KAG0430018.1"/>
    </source>
</evidence>
<reference evidence="1 2" key="1">
    <citation type="journal article" date="2020" name="Cell">
        <title>Large-Scale Comparative Analyses of Tick Genomes Elucidate Their Genetic Diversity and Vector Capacities.</title>
        <authorList>
            <consortium name="Tick Genome and Microbiome Consortium (TIGMIC)"/>
            <person name="Jia N."/>
            <person name="Wang J."/>
            <person name="Shi W."/>
            <person name="Du L."/>
            <person name="Sun Y."/>
            <person name="Zhan W."/>
            <person name="Jiang J.F."/>
            <person name="Wang Q."/>
            <person name="Zhang B."/>
            <person name="Ji P."/>
            <person name="Bell-Sakyi L."/>
            <person name="Cui X.M."/>
            <person name="Yuan T.T."/>
            <person name="Jiang B.G."/>
            <person name="Yang W.F."/>
            <person name="Lam T.T."/>
            <person name="Chang Q.C."/>
            <person name="Ding S.J."/>
            <person name="Wang X.J."/>
            <person name="Zhu J.G."/>
            <person name="Ruan X.D."/>
            <person name="Zhao L."/>
            <person name="Wei J.T."/>
            <person name="Ye R.Z."/>
            <person name="Que T.C."/>
            <person name="Du C.H."/>
            <person name="Zhou Y.H."/>
            <person name="Cheng J.X."/>
            <person name="Dai P.F."/>
            <person name="Guo W.B."/>
            <person name="Han X.H."/>
            <person name="Huang E.J."/>
            <person name="Li L.F."/>
            <person name="Wei W."/>
            <person name="Gao Y.C."/>
            <person name="Liu J.Z."/>
            <person name="Shao H.Z."/>
            <person name="Wang X."/>
            <person name="Wang C.C."/>
            <person name="Yang T.C."/>
            <person name="Huo Q.B."/>
            <person name="Li W."/>
            <person name="Chen H.Y."/>
            <person name="Chen S.E."/>
            <person name="Zhou L.G."/>
            <person name="Ni X.B."/>
            <person name="Tian J.H."/>
            <person name="Sheng Y."/>
            <person name="Liu T."/>
            <person name="Pan Y.S."/>
            <person name="Xia L.Y."/>
            <person name="Li J."/>
            <person name="Zhao F."/>
            <person name="Cao W.C."/>
        </authorList>
    </citation>
    <scope>NUCLEOTIDE SEQUENCE [LARGE SCALE GENOMIC DNA]</scope>
    <source>
        <strain evidence="1">Iper-2018</strain>
    </source>
</reference>
<proteinExistence type="predicted"/>
<accession>A0AC60QA00</accession>
<evidence type="ECO:0000313" key="2">
    <source>
        <dbReference type="Proteomes" id="UP000805193"/>
    </source>
</evidence>
<organism evidence="1 2">
    <name type="scientific">Ixodes persulcatus</name>
    <name type="common">Taiga tick</name>
    <dbReference type="NCBI Taxonomy" id="34615"/>
    <lineage>
        <taxon>Eukaryota</taxon>
        <taxon>Metazoa</taxon>
        <taxon>Ecdysozoa</taxon>
        <taxon>Arthropoda</taxon>
        <taxon>Chelicerata</taxon>
        <taxon>Arachnida</taxon>
        <taxon>Acari</taxon>
        <taxon>Parasitiformes</taxon>
        <taxon>Ixodida</taxon>
        <taxon>Ixodoidea</taxon>
        <taxon>Ixodidae</taxon>
        <taxon>Ixodinae</taxon>
        <taxon>Ixodes</taxon>
    </lineage>
</organism>
<name>A0AC60QA00_IXOPE</name>
<dbReference type="Proteomes" id="UP000805193">
    <property type="component" value="Unassembled WGS sequence"/>
</dbReference>
<comment type="caution">
    <text evidence="1">The sequence shown here is derived from an EMBL/GenBank/DDBJ whole genome shotgun (WGS) entry which is preliminary data.</text>
</comment>